<dbReference type="Pfam" id="PF23559">
    <property type="entry name" value="WHD_DRP"/>
    <property type="match status" value="1"/>
</dbReference>
<dbReference type="GO" id="GO:0043531">
    <property type="term" value="F:ADP binding"/>
    <property type="evidence" value="ECO:0007669"/>
    <property type="project" value="InterPro"/>
</dbReference>
<dbReference type="InterPro" id="IPR058922">
    <property type="entry name" value="WHD_DRP"/>
</dbReference>
<dbReference type="EMBL" id="VIEB01000273">
    <property type="protein sequence ID" value="TQD97418.1"/>
    <property type="molecule type" value="Genomic_DNA"/>
</dbReference>
<dbReference type="Proteomes" id="UP000315295">
    <property type="component" value="Unassembled WGS sequence"/>
</dbReference>
<dbReference type="InterPro" id="IPR032675">
    <property type="entry name" value="LRR_dom_sf"/>
</dbReference>
<proteinExistence type="predicted"/>
<dbReference type="PRINTS" id="PR00364">
    <property type="entry name" value="DISEASERSIST"/>
</dbReference>
<dbReference type="Pfam" id="PF00931">
    <property type="entry name" value="NB-ARC"/>
    <property type="match status" value="1"/>
</dbReference>
<evidence type="ECO:0000313" key="6">
    <source>
        <dbReference type="EMBL" id="TQD97418.1"/>
    </source>
</evidence>
<organism evidence="6 7">
    <name type="scientific">Malus baccata</name>
    <name type="common">Siberian crab apple</name>
    <name type="synonym">Pyrus baccata</name>
    <dbReference type="NCBI Taxonomy" id="106549"/>
    <lineage>
        <taxon>Eukaryota</taxon>
        <taxon>Viridiplantae</taxon>
        <taxon>Streptophyta</taxon>
        <taxon>Embryophyta</taxon>
        <taxon>Tracheophyta</taxon>
        <taxon>Spermatophyta</taxon>
        <taxon>Magnoliopsida</taxon>
        <taxon>eudicotyledons</taxon>
        <taxon>Gunneridae</taxon>
        <taxon>Pentapetalae</taxon>
        <taxon>rosids</taxon>
        <taxon>fabids</taxon>
        <taxon>Rosales</taxon>
        <taxon>Rosaceae</taxon>
        <taxon>Amygdaloideae</taxon>
        <taxon>Maleae</taxon>
        <taxon>Malus</taxon>
    </lineage>
</organism>
<reference evidence="6 7" key="1">
    <citation type="journal article" date="2019" name="G3 (Bethesda)">
        <title>Sequencing of a Wild Apple (Malus baccata) Genome Unravels the Differences Between Cultivated and Wild Apple Species Regarding Disease Resistance and Cold Tolerance.</title>
        <authorList>
            <person name="Chen X."/>
        </authorList>
    </citation>
    <scope>NUCLEOTIDE SEQUENCE [LARGE SCALE GENOMIC DNA]</scope>
    <source>
        <strain evidence="7">cv. Shandingzi</strain>
        <tissue evidence="6">Leaves</tissue>
    </source>
</reference>
<dbReference type="SUPFAM" id="SSF52058">
    <property type="entry name" value="L domain-like"/>
    <property type="match status" value="1"/>
</dbReference>
<name>A0A540MF89_MALBA</name>
<dbReference type="Gene3D" id="3.80.10.10">
    <property type="entry name" value="Ribonuclease Inhibitor"/>
    <property type="match status" value="1"/>
</dbReference>
<protein>
    <submittedName>
        <fullName evidence="6">Uncharacterized protein</fullName>
    </submittedName>
</protein>
<dbReference type="InterPro" id="IPR044974">
    <property type="entry name" value="Disease_R_plants"/>
</dbReference>
<dbReference type="Gene3D" id="1.10.10.10">
    <property type="entry name" value="Winged helix-like DNA-binding domain superfamily/Winged helix DNA-binding domain"/>
    <property type="match status" value="1"/>
</dbReference>
<keyword evidence="1" id="KW-0677">Repeat</keyword>
<accession>A0A540MF89</accession>
<evidence type="ECO:0000313" key="7">
    <source>
        <dbReference type="Proteomes" id="UP000315295"/>
    </source>
</evidence>
<dbReference type="PANTHER" id="PTHR23155:SF1052">
    <property type="entry name" value="DISEASE RESISTANCE PROTEIN RPM1"/>
    <property type="match status" value="1"/>
</dbReference>
<dbReference type="Pfam" id="PF23598">
    <property type="entry name" value="LRR_14"/>
    <property type="match status" value="1"/>
</dbReference>
<sequence>MGGLGKTTLAKKVYDNQRVIEHFDCHAWITVSQTYKVEDLLRQMVMQFYKARKEYTPEGIDTMEKESLIRKSRELLQQKRYVIVFDDVWKVDFWEAIEHALPDNKGGRIVITTRIKDVADFCKKSSYVHVYRLQPLPPNKAWELFCRRAFQYELEGNCPADLKDLSLEFVRKCEGLPLAIVSIGGLLSTKVKVVSEWQKLYDSLSSELESNPHLTSLTRILSFSYHHLPYHLKSCVLYCGIFPEDYSISCIRLARLWIAEGFVKPKRGKTLEEVAEEYLTELIHRSLVQVSQVWIDGKARSCRVHDLMREVLLRKAVDSNFCHVLSENESTLKPITRRLLIDSTPYDALGIIEQSRIRSLFTFNQEQWPESFLSTLSGNFKLMKILDFADAPLNHLPKYVGDLHLLKYLSLRNTKVKLLPESICNLQNLETLDLKQSLVYEIPAKINKLLKLRHLLAHYTDSSTDFSMISYERGVKVHDGIGCLQALQKLYHVETNHGGINLIKALKKLRQLRKLGLKNLKREYGQALCASIEKMNHLESLEVSTISEDEVLDLQSISTAPESIRFLYLKGPLEKLPSWIPKLQQLVRLRIFWSRLTDAPLKALQNLPNLVELGFSYNAYDGVQLHFEGGFKELRVLKLKHLPRLNSLIIDNGAMPLLRELHIGPSPQLKEVPSGIQHLKNLSSLRFVDMPKEFRQHMDPNNGQHYWIVEHIQDVLFMYKFGPRCGVFETHALRDSNL</sequence>
<dbReference type="InterPro" id="IPR027417">
    <property type="entry name" value="P-loop_NTPase"/>
</dbReference>
<keyword evidence="7" id="KW-1185">Reference proteome</keyword>
<dbReference type="SUPFAM" id="SSF52540">
    <property type="entry name" value="P-loop containing nucleoside triphosphate hydrolases"/>
    <property type="match status" value="1"/>
</dbReference>
<dbReference type="FunFam" id="3.40.50.300:FF:001091">
    <property type="entry name" value="Probable disease resistance protein At1g61300"/>
    <property type="match status" value="1"/>
</dbReference>
<dbReference type="InterPro" id="IPR042197">
    <property type="entry name" value="Apaf_helical"/>
</dbReference>
<dbReference type="InterPro" id="IPR036388">
    <property type="entry name" value="WH-like_DNA-bd_sf"/>
</dbReference>
<dbReference type="STRING" id="106549.A0A540MF89"/>
<dbReference type="InterPro" id="IPR002182">
    <property type="entry name" value="NB-ARC"/>
</dbReference>
<dbReference type="InterPro" id="IPR055414">
    <property type="entry name" value="LRR_R13L4/SHOC2-like"/>
</dbReference>
<evidence type="ECO:0000259" key="5">
    <source>
        <dbReference type="Pfam" id="PF23598"/>
    </source>
</evidence>
<feature type="domain" description="Disease resistance R13L4/SHOC-2-like LRR" evidence="5">
    <location>
        <begin position="357"/>
        <end position="690"/>
    </location>
</feature>
<dbReference type="Gene3D" id="1.10.8.430">
    <property type="entry name" value="Helical domain of apoptotic protease-activating factors"/>
    <property type="match status" value="1"/>
</dbReference>
<evidence type="ECO:0000256" key="2">
    <source>
        <dbReference type="ARBA" id="ARBA00022821"/>
    </source>
</evidence>
<evidence type="ECO:0000259" key="4">
    <source>
        <dbReference type="Pfam" id="PF23559"/>
    </source>
</evidence>
<dbReference type="GO" id="GO:0098542">
    <property type="term" value="P:defense response to other organism"/>
    <property type="evidence" value="ECO:0007669"/>
    <property type="project" value="TreeGrafter"/>
</dbReference>
<comment type="caution">
    <text evidence="6">The sequence shown here is derived from an EMBL/GenBank/DDBJ whole genome shotgun (WGS) entry which is preliminary data.</text>
</comment>
<feature type="domain" description="NB-ARC" evidence="3">
    <location>
        <begin position="1"/>
        <end position="154"/>
    </location>
</feature>
<dbReference type="FunFam" id="1.10.10.10:FF:000322">
    <property type="entry name" value="Probable disease resistance protein At1g63360"/>
    <property type="match status" value="1"/>
</dbReference>
<dbReference type="AlphaFoldDB" id="A0A540MF89"/>
<evidence type="ECO:0000259" key="3">
    <source>
        <dbReference type="Pfam" id="PF00931"/>
    </source>
</evidence>
<evidence type="ECO:0000256" key="1">
    <source>
        <dbReference type="ARBA" id="ARBA00022737"/>
    </source>
</evidence>
<dbReference type="PANTHER" id="PTHR23155">
    <property type="entry name" value="DISEASE RESISTANCE PROTEIN RP"/>
    <property type="match status" value="1"/>
</dbReference>
<feature type="domain" description="Disease resistance protein winged helix" evidence="4">
    <location>
        <begin position="241"/>
        <end position="310"/>
    </location>
</feature>
<gene>
    <name evidence="6" type="ORF">C1H46_016997</name>
</gene>
<dbReference type="Gene3D" id="3.40.50.300">
    <property type="entry name" value="P-loop containing nucleotide triphosphate hydrolases"/>
    <property type="match status" value="1"/>
</dbReference>
<keyword evidence="2" id="KW-0611">Plant defense</keyword>